<evidence type="ECO:0000313" key="2">
    <source>
        <dbReference type="EMBL" id="EAY29026.1"/>
    </source>
</evidence>
<dbReference type="Proteomes" id="UP000004095">
    <property type="component" value="Unassembled WGS sequence"/>
</dbReference>
<evidence type="ECO:0000256" key="1">
    <source>
        <dbReference type="SAM" id="Phobius"/>
    </source>
</evidence>
<protein>
    <submittedName>
        <fullName evidence="2">Uncharacterized protein</fullName>
    </submittedName>
</protein>
<gene>
    <name evidence="2" type="ORF">M23134_00180</name>
</gene>
<proteinExistence type="predicted"/>
<keyword evidence="1" id="KW-1133">Transmembrane helix</keyword>
<dbReference type="AlphaFoldDB" id="A1ZL60"/>
<keyword evidence="1" id="KW-0472">Membrane</keyword>
<feature type="transmembrane region" description="Helical" evidence="1">
    <location>
        <begin position="37"/>
        <end position="59"/>
    </location>
</feature>
<accession>A1ZL60</accession>
<feature type="transmembrane region" description="Helical" evidence="1">
    <location>
        <begin position="12"/>
        <end position="31"/>
    </location>
</feature>
<dbReference type="RefSeq" id="WP_002697256.1">
    <property type="nucleotide sequence ID" value="NZ_AAWS01000013.1"/>
</dbReference>
<keyword evidence="1" id="KW-0812">Transmembrane</keyword>
<sequence length="65" mass="6915">MVPQIFKNLLQLVGGGAMVMVIIAIILYLLQVIPTKAVTGFIVWTLGGASTGALLGLVYSHIFNK</sequence>
<reference evidence="2 3" key="1">
    <citation type="submission" date="2007-01" db="EMBL/GenBank/DDBJ databases">
        <authorList>
            <person name="Haygood M."/>
            <person name="Podell S."/>
            <person name="Anderson C."/>
            <person name="Hopkinson B."/>
            <person name="Roe K."/>
            <person name="Barbeau K."/>
            <person name="Gaasterland T."/>
            <person name="Ferriera S."/>
            <person name="Johnson J."/>
            <person name="Kravitz S."/>
            <person name="Beeson K."/>
            <person name="Sutton G."/>
            <person name="Rogers Y.-H."/>
            <person name="Friedman R."/>
            <person name="Frazier M."/>
            <person name="Venter J.C."/>
        </authorList>
    </citation>
    <scope>NUCLEOTIDE SEQUENCE [LARGE SCALE GENOMIC DNA]</scope>
    <source>
        <strain evidence="2 3">ATCC 23134</strain>
    </source>
</reference>
<comment type="caution">
    <text evidence="2">The sequence shown here is derived from an EMBL/GenBank/DDBJ whole genome shotgun (WGS) entry which is preliminary data.</text>
</comment>
<organism evidence="2 3">
    <name type="scientific">Microscilla marina ATCC 23134</name>
    <dbReference type="NCBI Taxonomy" id="313606"/>
    <lineage>
        <taxon>Bacteria</taxon>
        <taxon>Pseudomonadati</taxon>
        <taxon>Bacteroidota</taxon>
        <taxon>Cytophagia</taxon>
        <taxon>Cytophagales</taxon>
        <taxon>Microscillaceae</taxon>
        <taxon>Microscilla</taxon>
    </lineage>
</organism>
<dbReference type="EMBL" id="AAWS01000013">
    <property type="protein sequence ID" value="EAY29026.1"/>
    <property type="molecule type" value="Genomic_DNA"/>
</dbReference>
<name>A1ZL60_MICM2</name>
<evidence type="ECO:0000313" key="3">
    <source>
        <dbReference type="Proteomes" id="UP000004095"/>
    </source>
</evidence>
<keyword evidence="3" id="KW-1185">Reference proteome</keyword>